<feature type="domain" description="N-acetyltransferase" evidence="2">
    <location>
        <begin position="8"/>
        <end position="194"/>
    </location>
</feature>
<name>A0AAU9KH41_9CILI</name>
<organism evidence="3 4">
    <name type="scientific">Blepharisma stoltei</name>
    <dbReference type="NCBI Taxonomy" id="1481888"/>
    <lineage>
        <taxon>Eukaryota</taxon>
        <taxon>Sar</taxon>
        <taxon>Alveolata</taxon>
        <taxon>Ciliophora</taxon>
        <taxon>Postciliodesmatophora</taxon>
        <taxon>Heterotrichea</taxon>
        <taxon>Heterotrichida</taxon>
        <taxon>Blepharismidae</taxon>
        <taxon>Blepharisma</taxon>
    </lineage>
</organism>
<keyword evidence="1" id="KW-0812">Transmembrane</keyword>
<evidence type="ECO:0000256" key="1">
    <source>
        <dbReference type="SAM" id="Phobius"/>
    </source>
</evidence>
<dbReference type="InterPro" id="IPR016181">
    <property type="entry name" value="Acyl_CoA_acyltransferase"/>
</dbReference>
<dbReference type="PANTHER" id="PTHR47370:SF10">
    <property type="entry name" value="N-ACETYLTRANSFERASE HLS1-RELATED"/>
    <property type="match status" value="1"/>
</dbReference>
<dbReference type="Pfam" id="PF00583">
    <property type="entry name" value="Acetyltransf_1"/>
    <property type="match status" value="1"/>
</dbReference>
<keyword evidence="1" id="KW-1133">Transmembrane helix</keyword>
<dbReference type="AlphaFoldDB" id="A0AAU9KH41"/>
<accession>A0AAU9KH41</accession>
<dbReference type="PROSITE" id="PS51186">
    <property type="entry name" value="GNAT"/>
    <property type="match status" value="1"/>
</dbReference>
<feature type="transmembrane region" description="Helical" evidence="1">
    <location>
        <begin position="251"/>
        <end position="271"/>
    </location>
</feature>
<dbReference type="InterPro" id="IPR052810">
    <property type="entry name" value="Plant_NAT"/>
</dbReference>
<proteinExistence type="predicted"/>
<dbReference type="InterPro" id="IPR000182">
    <property type="entry name" value="GNAT_dom"/>
</dbReference>
<sequence length="403" mass="47268">MNWLSDSIEITEFDEDLEQQLIDLERSSAAPMGNTFPLTHIKACTVFYEKYSSIPSQFLKWKIVIARDKKLNKVIGVINGIIKEVYLNGDLVILGQMFGLKVHKRYQKKGIGHMLCKQMESDLEHLGAVSIYVRIESFNTDAEKLYTNRLKYHEIANQKVKLISPRSSAKQLQQITTETAYKLTKEYYDKKDMALSDIWPLFKSPYYLATYVVETSNQDIAGISLWYASGLSDMSIIQVLFDVKNLQKPHIFLLVLMSLIFILFLYFYFIYKGYYELNSRLMILLYIPAISWLSLKFLTLVFTLLKYGKFAIFRSKRRRGRTFGYFFKGRPSIQRQLTYELIEGLSREAANNKLEYILFEYSENDHMTNYFHTHNFSRIYLYKTLDETTFSGLPTLSFVDPRD</sequence>
<dbReference type="PANTHER" id="PTHR47370">
    <property type="entry name" value="ACYL-COA N-ACYLTRANSFERASES (NAT) SUPERFAMILY PROTEIN"/>
    <property type="match status" value="1"/>
</dbReference>
<dbReference type="EMBL" id="CAJZBQ010000064">
    <property type="protein sequence ID" value="CAG9336110.1"/>
    <property type="molecule type" value="Genomic_DNA"/>
</dbReference>
<dbReference type="SUPFAM" id="SSF55729">
    <property type="entry name" value="Acyl-CoA N-acyltransferases (Nat)"/>
    <property type="match status" value="1"/>
</dbReference>
<dbReference type="CDD" id="cd04301">
    <property type="entry name" value="NAT_SF"/>
    <property type="match status" value="1"/>
</dbReference>
<dbReference type="GO" id="GO:0016747">
    <property type="term" value="F:acyltransferase activity, transferring groups other than amino-acyl groups"/>
    <property type="evidence" value="ECO:0007669"/>
    <property type="project" value="InterPro"/>
</dbReference>
<dbReference type="Proteomes" id="UP001162131">
    <property type="component" value="Unassembled WGS sequence"/>
</dbReference>
<gene>
    <name evidence="3" type="ORF">BSTOLATCC_MIC65998</name>
</gene>
<evidence type="ECO:0000313" key="4">
    <source>
        <dbReference type="Proteomes" id="UP001162131"/>
    </source>
</evidence>
<evidence type="ECO:0000313" key="3">
    <source>
        <dbReference type="EMBL" id="CAG9336110.1"/>
    </source>
</evidence>
<dbReference type="Gene3D" id="3.40.630.30">
    <property type="match status" value="1"/>
</dbReference>
<reference evidence="3" key="1">
    <citation type="submission" date="2021-09" db="EMBL/GenBank/DDBJ databases">
        <authorList>
            <consortium name="AG Swart"/>
            <person name="Singh M."/>
            <person name="Singh A."/>
            <person name="Seah K."/>
            <person name="Emmerich C."/>
        </authorList>
    </citation>
    <scope>NUCLEOTIDE SEQUENCE</scope>
    <source>
        <strain evidence="3">ATCC30299</strain>
    </source>
</reference>
<keyword evidence="4" id="KW-1185">Reference proteome</keyword>
<comment type="caution">
    <text evidence="3">The sequence shown here is derived from an EMBL/GenBank/DDBJ whole genome shotgun (WGS) entry which is preliminary data.</text>
</comment>
<evidence type="ECO:0000259" key="2">
    <source>
        <dbReference type="PROSITE" id="PS51186"/>
    </source>
</evidence>
<protein>
    <recommendedName>
        <fullName evidence="2">N-acetyltransferase domain-containing protein</fullName>
    </recommendedName>
</protein>
<feature type="transmembrane region" description="Helical" evidence="1">
    <location>
        <begin position="283"/>
        <end position="308"/>
    </location>
</feature>
<keyword evidence="1" id="KW-0472">Membrane</keyword>